<accession>A0ABR0AAN3</accession>
<protein>
    <submittedName>
        <fullName evidence="1">Uncharacterized protein</fullName>
    </submittedName>
</protein>
<evidence type="ECO:0000313" key="1">
    <source>
        <dbReference type="EMBL" id="KAK4022181.1"/>
    </source>
</evidence>
<organism evidence="1 2">
    <name type="scientific">Daphnia magna</name>
    <dbReference type="NCBI Taxonomy" id="35525"/>
    <lineage>
        <taxon>Eukaryota</taxon>
        <taxon>Metazoa</taxon>
        <taxon>Ecdysozoa</taxon>
        <taxon>Arthropoda</taxon>
        <taxon>Crustacea</taxon>
        <taxon>Branchiopoda</taxon>
        <taxon>Diplostraca</taxon>
        <taxon>Cladocera</taxon>
        <taxon>Anomopoda</taxon>
        <taxon>Daphniidae</taxon>
        <taxon>Daphnia</taxon>
    </lineage>
</organism>
<comment type="caution">
    <text evidence="1">The sequence shown here is derived from an EMBL/GenBank/DDBJ whole genome shotgun (WGS) entry which is preliminary data.</text>
</comment>
<evidence type="ECO:0000313" key="2">
    <source>
        <dbReference type="Proteomes" id="UP001234178"/>
    </source>
</evidence>
<name>A0ABR0AAN3_9CRUS</name>
<gene>
    <name evidence="1" type="ORF">OUZ56_007661</name>
</gene>
<proteinExistence type="predicted"/>
<reference evidence="1 2" key="1">
    <citation type="journal article" date="2023" name="Nucleic Acids Res.">
        <title>The hologenome of Daphnia magna reveals possible DNA methylation and microbiome-mediated evolution of the host genome.</title>
        <authorList>
            <person name="Chaturvedi A."/>
            <person name="Li X."/>
            <person name="Dhandapani V."/>
            <person name="Marshall H."/>
            <person name="Kissane S."/>
            <person name="Cuenca-Cambronero M."/>
            <person name="Asole G."/>
            <person name="Calvet F."/>
            <person name="Ruiz-Romero M."/>
            <person name="Marangio P."/>
            <person name="Guigo R."/>
            <person name="Rago D."/>
            <person name="Mirbahai L."/>
            <person name="Eastwood N."/>
            <person name="Colbourne J.K."/>
            <person name="Zhou J."/>
            <person name="Mallon E."/>
            <person name="Orsini L."/>
        </authorList>
    </citation>
    <scope>NUCLEOTIDE SEQUENCE [LARGE SCALE GENOMIC DNA]</scope>
    <source>
        <strain evidence="1">LRV0_1</strain>
    </source>
</reference>
<sequence length="89" mass="9865">MAAAFSLFDTLVTVTNFRPIASRKAGIRRTSDEIWRAHNDDFSSPVPPGNDDVIIQVLYNFEEVDFVGKENVQQQQPVAATAAEWLGAL</sequence>
<keyword evidence="2" id="KW-1185">Reference proteome</keyword>
<dbReference type="Proteomes" id="UP001234178">
    <property type="component" value="Unassembled WGS sequence"/>
</dbReference>
<dbReference type="EMBL" id="JAOYFB010000037">
    <property type="protein sequence ID" value="KAK4022181.1"/>
    <property type="molecule type" value="Genomic_DNA"/>
</dbReference>